<keyword evidence="2" id="KW-1185">Reference proteome</keyword>
<name>A0ACB9DSL2_CICIN</name>
<dbReference type="Proteomes" id="UP001055811">
    <property type="component" value="Linkage Group LG04"/>
</dbReference>
<reference evidence="1 2" key="2">
    <citation type="journal article" date="2022" name="Mol. Ecol. Resour.">
        <title>The genomes of chicory, endive, great burdock and yacon provide insights into Asteraceae paleo-polyploidization history and plant inulin production.</title>
        <authorList>
            <person name="Fan W."/>
            <person name="Wang S."/>
            <person name="Wang H."/>
            <person name="Wang A."/>
            <person name="Jiang F."/>
            <person name="Liu H."/>
            <person name="Zhao H."/>
            <person name="Xu D."/>
            <person name="Zhang Y."/>
        </authorList>
    </citation>
    <scope>NUCLEOTIDE SEQUENCE [LARGE SCALE GENOMIC DNA]</scope>
    <source>
        <strain evidence="2">cv. Punajuju</strain>
        <tissue evidence="1">Leaves</tissue>
    </source>
</reference>
<gene>
    <name evidence="1" type="ORF">L2E82_20058</name>
</gene>
<organism evidence="1 2">
    <name type="scientific">Cichorium intybus</name>
    <name type="common">Chicory</name>
    <dbReference type="NCBI Taxonomy" id="13427"/>
    <lineage>
        <taxon>Eukaryota</taxon>
        <taxon>Viridiplantae</taxon>
        <taxon>Streptophyta</taxon>
        <taxon>Embryophyta</taxon>
        <taxon>Tracheophyta</taxon>
        <taxon>Spermatophyta</taxon>
        <taxon>Magnoliopsida</taxon>
        <taxon>eudicotyledons</taxon>
        <taxon>Gunneridae</taxon>
        <taxon>Pentapetalae</taxon>
        <taxon>asterids</taxon>
        <taxon>campanulids</taxon>
        <taxon>Asterales</taxon>
        <taxon>Asteraceae</taxon>
        <taxon>Cichorioideae</taxon>
        <taxon>Cichorieae</taxon>
        <taxon>Cichoriinae</taxon>
        <taxon>Cichorium</taxon>
    </lineage>
</organism>
<comment type="caution">
    <text evidence="1">The sequence shown here is derived from an EMBL/GenBank/DDBJ whole genome shotgun (WGS) entry which is preliminary data.</text>
</comment>
<reference evidence="2" key="1">
    <citation type="journal article" date="2022" name="Mol. Ecol. Resour.">
        <title>The genomes of chicory, endive, great burdock and yacon provide insights into Asteraceae palaeo-polyploidization history and plant inulin production.</title>
        <authorList>
            <person name="Fan W."/>
            <person name="Wang S."/>
            <person name="Wang H."/>
            <person name="Wang A."/>
            <person name="Jiang F."/>
            <person name="Liu H."/>
            <person name="Zhao H."/>
            <person name="Xu D."/>
            <person name="Zhang Y."/>
        </authorList>
    </citation>
    <scope>NUCLEOTIDE SEQUENCE [LARGE SCALE GENOMIC DNA]</scope>
    <source>
        <strain evidence="2">cv. Punajuju</strain>
    </source>
</reference>
<accession>A0ACB9DSL2</accession>
<sequence>MLVVELAERHIAGIEQQAIIGCMIPASQLIQQAVSPLQDCCSHPQCVLIADDGPLSLRKDHFVNTYEGMVETY</sequence>
<protein>
    <submittedName>
        <fullName evidence="1">Uncharacterized protein</fullName>
    </submittedName>
</protein>
<dbReference type="EMBL" id="CM042012">
    <property type="protein sequence ID" value="KAI3749446.1"/>
    <property type="molecule type" value="Genomic_DNA"/>
</dbReference>
<evidence type="ECO:0000313" key="2">
    <source>
        <dbReference type="Proteomes" id="UP001055811"/>
    </source>
</evidence>
<proteinExistence type="predicted"/>
<evidence type="ECO:0000313" key="1">
    <source>
        <dbReference type="EMBL" id="KAI3749446.1"/>
    </source>
</evidence>